<dbReference type="InParanoid" id="Q6BXE8"/>
<keyword evidence="2" id="KW-1185">Reference proteome</keyword>
<reference evidence="1 2" key="1">
    <citation type="journal article" date="2004" name="Nature">
        <title>Genome evolution in yeasts.</title>
        <authorList>
            <consortium name="Genolevures"/>
            <person name="Dujon B."/>
            <person name="Sherman D."/>
            <person name="Fischer G."/>
            <person name="Durrens P."/>
            <person name="Casaregola S."/>
            <person name="Lafontaine I."/>
            <person name="de Montigny J."/>
            <person name="Marck C."/>
            <person name="Neuveglise C."/>
            <person name="Talla E."/>
            <person name="Goffard N."/>
            <person name="Frangeul L."/>
            <person name="Aigle M."/>
            <person name="Anthouard V."/>
            <person name="Babour A."/>
            <person name="Barbe V."/>
            <person name="Barnay S."/>
            <person name="Blanchin S."/>
            <person name="Beckerich J.M."/>
            <person name="Beyne E."/>
            <person name="Bleykasten C."/>
            <person name="Boisrame A."/>
            <person name="Boyer J."/>
            <person name="Cattolico L."/>
            <person name="Confanioleri F."/>
            <person name="de Daruvar A."/>
            <person name="Despons L."/>
            <person name="Fabre E."/>
            <person name="Fairhead C."/>
            <person name="Ferry-Dumazet H."/>
            <person name="Groppi A."/>
            <person name="Hantraye F."/>
            <person name="Hennequin C."/>
            <person name="Jauniaux N."/>
            <person name="Joyet P."/>
            <person name="Kachouri R."/>
            <person name="Kerrest A."/>
            <person name="Koszul R."/>
            <person name="Lemaire M."/>
            <person name="Lesur I."/>
            <person name="Ma L."/>
            <person name="Muller H."/>
            <person name="Nicaud J.M."/>
            <person name="Nikolski M."/>
            <person name="Oztas S."/>
            <person name="Ozier-Kalogeropoulos O."/>
            <person name="Pellenz S."/>
            <person name="Potier S."/>
            <person name="Richard G.F."/>
            <person name="Straub M.L."/>
            <person name="Suleau A."/>
            <person name="Swennene D."/>
            <person name="Tekaia F."/>
            <person name="Wesolowski-Louvel M."/>
            <person name="Westhof E."/>
            <person name="Wirth B."/>
            <person name="Zeniou-Meyer M."/>
            <person name="Zivanovic I."/>
            <person name="Bolotin-Fukuhara M."/>
            <person name="Thierry A."/>
            <person name="Bouchier C."/>
            <person name="Caudron B."/>
            <person name="Scarpelli C."/>
            <person name="Gaillardin C."/>
            <person name="Weissenbach J."/>
            <person name="Wincker P."/>
            <person name="Souciet J.L."/>
        </authorList>
    </citation>
    <scope>NUCLEOTIDE SEQUENCE [LARGE SCALE GENOMIC DNA]</scope>
    <source>
        <strain evidence="2">ATCC 36239 / CBS 767 / BCRC 21394 / JCM 1990 / NBRC 0083 / IGC 2968</strain>
    </source>
</reference>
<name>Q6BXE8_DEBHA</name>
<dbReference type="HOGENOM" id="CLU_3191304_0_0_1"/>
<sequence>MGTLSESYKSCLSSPCVTHVFSPTSTSRSRLHVWRSDHVEWPKCRR</sequence>
<dbReference type="VEuPathDB" id="FungiDB:DEHA2B03608g"/>
<accession>Q6BXE8</accession>
<proteinExistence type="predicted"/>
<organism evidence="1 2">
    <name type="scientific">Debaryomyces hansenii (strain ATCC 36239 / CBS 767 / BCRC 21394 / JCM 1990 / NBRC 0083 / IGC 2968)</name>
    <name type="common">Yeast</name>
    <name type="synonym">Torulaspora hansenii</name>
    <dbReference type="NCBI Taxonomy" id="284592"/>
    <lineage>
        <taxon>Eukaryota</taxon>
        <taxon>Fungi</taxon>
        <taxon>Dikarya</taxon>
        <taxon>Ascomycota</taxon>
        <taxon>Saccharomycotina</taxon>
        <taxon>Pichiomycetes</taxon>
        <taxon>Debaryomycetaceae</taxon>
        <taxon>Debaryomyces</taxon>
    </lineage>
</organism>
<dbReference type="KEGG" id="dha:DEHA2B03608g"/>
<dbReference type="RefSeq" id="XP_457121.2">
    <property type="nucleotide sequence ID" value="XM_457121.1"/>
</dbReference>
<dbReference type="AlphaFoldDB" id="Q6BXE8"/>
<protein>
    <submittedName>
        <fullName evidence="1">DEHA2B03608p</fullName>
    </submittedName>
</protein>
<evidence type="ECO:0000313" key="1">
    <source>
        <dbReference type="EMBL" id="CAG85114.2"/>
    </source>
</evidence>
<dbReference type="GeneID" id="2913103"/>
<gene>
    <name evidence="1" type="ordered locus">DEHA2B03608g</name>
</gene>
<evidence type="ECO:0000313" key="2">
    <source>
        <dbReference type="Proteomes" id="UP000000599"/>
    </source>
</evidence>
<dbReference type="EMBL" id="CR382134">
    <property type="protein sequence ID" value="CAG85114.2"/>
    <property type="molecule type" value="Genomic_DNA"/>
</dbReference>
<dbReference type="Proteomes" id="UP000000599">
    <property type="component" value="Chromosome B"/>
</dbReference>